<dbReference type="GeneID" id="27722954"/>
<feature type="transmembrane region" description="Helical" evidence="2">
    <location>
        <begin position="70"/>
        <end position="92"/>
    </location>
</feature>
<dbReference type="Proteomes" id="UP000028545">
    <property type="component" value="Unassembled WGS sequence"/>
</dbReference>
<evidence type="ECO:0000256" key="1">
    <source>
        <dbReference type="SAM" id="MobiDB-lite"/>
    </source>
</evidence>
<dbReference type="RefSeq" id="XP_016643912.1">
    <property type="nucleotide sequence ID" value="XM_016786569.1"/>
</dbReference>
<feature type="region of interest" description="Disordered" evidence="1">
    <location>
        <begin position="289"/>
        <end position="327"/>
    </location>
</feature>
<name>A0A084G9V1_PSEDA</name>
<dbReference type="EMBL" id="JOWA01000089">
    <property type="protein sequence ID" value="KEZ44113.1"/>
    <property type="molecule type" value="Genomic_DNA"/>
</dbReference>
<sequence>MDTQSPIFIGSQVGGSTVVNYAYTDQPWKLLAWDVYNFFRYLPAFPWVVAPLRPYDSGHLSELSPTPRNIWCLFIHSILFVLQAGFILSLPLALFLPVWISIVAISTFFAVNGAICSLLNGKGDITYTSDEKYAPALPEHAHEQWIFVNGVSVGEHWLKNNLNRLALTFKRPVLGIHNRTWGILFDVVECLVQRNLGYATYDTRVCYRVVKEKLYDPKLSKVVLILHSQGGIEGGMVVDWILQELPQDLLSKLEIYTFGNAANHFNNPHRHLVSQQLAKLDPDSAVETMTTTITQSSPVSSPTGEDFSSSPQPQSKRNSMTSIQTQSAAHDRAIAHIEHYAHVTDFVALWGILHFATSSLASATVPRFIGRLFIRSSKRGGHQLCQHYLDGMFPLEKDSKTGEFVGAAESSEFMDSIVQLGLEGDASKNAREAFSISWLGDDGFGSGSVLDEVDVHDDTRMKLQDGKVVRVKDLSRLWLYRNGQCPEDFPPLLIAEPEDLADGQEEK</sequence>
<dbReference type="OrthoDB" id="202545at2759"/>
<dbReference type="VEuPathDB" id="FungiDB:SAPIO_CDS3882"/>
<evidence type="ECO:0000256" key="2">
    <source>
        <dbReference type="SAM" id="Phobius"/>
    </source>
</evidence>
<proteinExistence type="predicted"/>
<dbReference type="KEGG" id="sapo:SAPIO_CDS3882"/>
<keyword evidence="4" id="KW-1185">Reference proteome</keyword>
<comment type="caution">
    <text evidence="3">The sequence shown here is derived from an EMBL/GenBank/DDBJ whole genome shotgun (WGS) entry which is preliminary data.</text>
</comment>
<reference evidence="3 4" key="1">
    <citation type="journal article" date="2014" name="Genome Announc.">
        <title>Draft genome sequence of the pathogenic fungus Scedosporium apiospermum.</title>
        <authorList>
            <person name="Vandeputte P."/>
            <person name="Ghamrawi S."/>
            <person name="Rechenmann M."/>
            <person name="Iltis A."/>
            <person name="Giraud S."/>
            <person name="Fleury M."/>
            <person name="Thornton C."/>
            <person name="Delhaes L."/>
            <person name="Meyer W."/>
            <person name="Papon N."/>
            <person name="Bouchara J.P."/>
        </authorList>
    </citation>
    <scope>NUCLEOTIDE SEQUENCE [LARGE SCALE GENOMIC DNA]</scope>
    <source>
        <strain evidence="3 4">IHEM 14462</strain>
    </source>
</reference>
<gene>
    <name evidence="3" type="ORF">SAPIO_CDS3882</name>
</gene>
<protein>
    <submittedName>
        <fullName evidence="3">Uncharacterized protein</fullName>
    </submittedName>
</protein>
<organism evidence="3 4">
    <name type="scientific">Pseudallescheria apiosperma</name>
    <name type="common">Scedosporium apiospermum</name>
    <dbReference type="NCBI Taxonomy" id="563466"/>
    <lineage>
        <taxon>Eukaryota</taxon>
        <taxon>Fungi</taxon>
        <taxon>Dikarya</taxon>
        <taxon>Ascomycota</taxon>
        <taxon>Pezizomycotina</taxon>
        <taxon>Sordariomycetes</taxon>
        <taxon>Hypocreomycetidae</taxon>
        <taxon>Microascales</taxon>
        <taxon>Microascaceae</taxon>
        <taxon>Scedosporium</taxon>
    </lineage>
</organism>
<keyword evidence="2" id="KW-0812">Transmembrane</keyword>
<evidence type="ECO:0000313" key="3">
    <source>
        <dbReference type="EMBL" id="KEZ44113.1"/>
    </source>
</evidence>
<dbReference type="PANTHER" id="PTHR42044">
    <property type="entry name" value="DUF676 DOMAIN-CONTAINING PROTEIN-RELATED"/>
    <property type="match status" value="1"/>
</dbReference>
<dbReference type="PANTHER" id="PTHR42044:SF1">
    <property type="entry name" value="DUF676 DOMAIN-CONTAINING PROTEIN"/>
    <property type="match status" value="1"/>
</dbReference>
<keyword evidence="2" id="KW-0472">Membrane</keyword>
<dbReference type="AlphaFoldDB" id="A0A084G9V1"/>
<keyword evidence="2" id="KW-1133">Transmembrane helix</keyword>
<evidence type="ECO:0000313" key="4">
    <source>
        <dbReference type="Proteomes" id="UP000028545"/>
    </source>
</evidence>
<dbReference type="OMA" id="RLWSYRN"/>
<accession>A0A084G9V1</accession>
<dbReference type="HOGENOM" id="CLU_023866_0_0_1"/>